<organism evidence="3 4">
    <name type="scientific">Candidatus Falkowbacteria bacterium CG10_big_fil_rev_8_21_14_0_10_43_10</name>
    <dbReference type="NCBI Taxonomy" id="1974567"/>
    <lineage>
        <taxon>Bacteria</taxon>
        <taxon>Candidatus Falkowiibacteriota</taxon>
    </lineage>
</organism>
<dbReference type="Gene3D" id="3.90.79.10">
    <property type="entry name" value="Nucleoside Triphosphate Pyrophosphohydrolase"/>
    <property type="match status" value="1"/>
</dbReference>
<comment type="caution">
    <text evidence="3">The sequence shown here is derived from an EMBL/GenBank/DDBJ whole genome shotgun (WGS) entry which is preliminary data.</text>
</comment>
<protein>
    <recommendedName>
        <fullName evidence="2">Nudix hydrolase domain-containing protein</fullName>
    </recommendedName>
</protein>
<dbReference type="PANTHER" id="PTHR21340:SF0">
    <property type="entry name" value="BIS(5'-NUCLEOSYL)-TETRAPHOSPHATASE [ASYMMETRICAL]"/>
    <property type="match status" value="1"/>
</dbReference>
<dbReference type="Pfam" id="PF00293">
    <property type="entry name" value="NUDIX"/>
    <property type="match status" value="1"/>
</dbReference>
<dbReference type="PROSITE" id="PS51462">
    <property type="entry name" value="NUDIX"/>
    <property type="match status" value="1"/>
</dbReference>
<name>A0A2H0V1U1_9BACT</name>
<dbReference type="InterPro" id="IPR020084">
    <property type="entry name" value="NUDIX_hydrolase_CS"/>
</dbReference>
<dbReference type="EMBL" id="PFAR01000037">
    <property type="protein sequence ID" value="PIR93018.1"/>
    <property type="molecule type" value="Genomic_DNA"/>
</dbReference>
<evidence type="ECO:0000313" key="3">
    <source>
        <dbReference type="EMBL" id="PIR93018.1"/>
    </source>
</evidence>
<evidence type="ECO:0000259" key="2">
    <source>
        <dbReference type="PROSITE" id="PS51462"/>
    </source>
</evidence>
<dbReference type="Proteomes" id="UP000228626">
    <property type="component" value="Unassembled WGS sequence"/>
</dbReference>
<feature type="domain" description="Nudix hydrolase" evidence="2">
    <location>
        <begin position="6"/>
        <end position="134"/>
    </location>
</feature>
<dbReference type="GO" id="GO:0006167">
    <property type="term" value="P:AMP biosynthetic process"/>
    <property type="evidence" value="ECO:0007669"/>
    <property type="project" value="TreeGrafter"/>
</dbReference>
<keyword evidence="1" id="KW-0378">Hydrolase</keyword>
<evidence type="ECO:0000313" key="4">
    <source>
        <dbReference type="Proteomes" id="UP000228626"/>
    </source>
</evidence>
<dbReference type="PANTHER" id="PTHR21340">
    <property type="entry name" value="DIADENOSINE 5,5-P1,P4-TETRAPHOSPHATE PYROPHOSPHOHYDROLASE MUTT"/>
    <property type="match status" value="1"/>
</dbReference>
<evidence type="ECO:0000256" key="1">
    <source>
        <dbReference type="ARBA" id="ARBA00022801"/>
    </source>
</evidence>
<dbReference type="GO" id="GO:0006754">
    <property type="term" value="P:ATP biosynthetic process"/>
    <property type="evidence" value="ECO:0007669"/>
    <property type="project" value="TreeGrafter"/>
</dbReference>
<dbReference type="InterPro" id="IPR051325">
    <property type="entry name" value="Nudix_hydrolase_domain"/>
</dbReference>
<dbReference type="AlphaFoldDB" id="A0A2H0V1U1"/>
<dbReference type="SUPFAM" id="SSF55811">
    <property type="entry name" value="Nudix"/>
    <property type="match status" value="1"/>
</dbReference>
<gene>
    <name evidence="3" type="ORF">COT99_03050</name>
</gene>
<dbReference type="InterPro" id="IPR015797">
    <property type="entry name" value="NUDIX_hydrolase-like_dom_sf"/>
</dbReference>
<dbReference type="GO" id="GO:0004081">
    <property type="term" value="F:bis(5'-nucleosyl)-tetraphosphatase (asymmetrical) activity"/>
    <property type="evidence" value="ECO:0007669"/>
    <property type="project" value="TreeGrafter"/>
</dbReference>
<sequence>MEKTVKRHISAGGVIYIKKGSKVRVLAMHRRVSDTWHLPKGTREDKEDILETAKREILEETGFVVDLRDRLGCLSSKTHRGVPKKTYYFIGRPVDSKSVQLGDGEHDYATFVEIKKLINLIKNKRVKNYEKEHLILEKLLTSGVPF</sequence>
<reference evidence="4" key="1">
    <citation type="submission" date="2017-09" db="EMBL/GenBank/DDBJ databases">
        <title>Depth-based differentiation of microbial function through sediment-hosted aquifers and enrichment of novel symbionts in the deep terrestrial subsurface.</title>
        <authorList>
            <person name="Probst A.J."/>
            <person name="Ladd B."/>
            <person name="Jarett J.K."/>
            <person name="Geller-Mcgrath D.E."/>
            <person name="Sieber C.M.K."/>
            <person name="Emerson J.B."/>
            <person name="Anantharaman K."/>
            <person name="Thomas B.C."/>
            <person name="Malmstrom R."/>
            <person name="Stieglmeier M."/>
            <person name="Klingl A."/>
            <person name="Woyke T."/>
            <person name="Ryan C.M."/>
            <person name="Banfield J.F."/>
        </authorList>
    </citation>
    <scope>NUCLEOTIDE SEQUENCE [LARGE SCALE GENOMIC DNA]</scope>
</reference>
<dbReference type="InterPro" id="IPR000086">
    <property type="entry name" value="NUDIX_hydrolase_dom"/>
</dbReference>
<accession>A0A2H0V1U1</accession>
<dbReference type="PROSITE" id="PS00893">
    <property type="entry name" value="NUDIX_BOX"/>
    <property type="match status" value="1"/>
</dbReference>
<proteinExistence type="predicted"/>